<gene>
    <name evidence="2" type="ORF">CWS20_15145</name>
</gene>
<reference evidence="2 3" key="1">
    <citation type="journal article" date="2010" name="Int. J. Syst. Evol. Microbiol.">
        <title>Bacillus horneckiae sp. nov., isolated from a spacecraft-assembly clean room.</title>
        <authorList>
            <person name="Vaishampayan P."/>
            <person name="Probst A."/>
            <person name="Krishnamurthi S."/>
            <person name="Ghosh S."/>
            <person name="Osman S."/>
            <person name="McDowall A."/>
            <person name="Ruckmani A."/>
            <person name="Mayilraj S."/>
            <person name="Venkateswaran K."/>
        </authorList>
    </citation>
    <scope>NUCLEOTIDE SEQUENCE [LARGE SCALE GENOMIC DNA]</scope>
    <source>
        <strain evidence="3">1PO1SC</strain>
    </source>
</reference>
<dbReference type="Gene3D" id="1.10.260.40">
    <property type="entry name" value="lambda repressor-like DNA-binding domains"/>
    <property type="match status" value="1"/>
</dbReference>
<protein>
    <submittedName>
        <fullName evidence="2">Helix-turn-helix domain-containing protein</fullName>
    </submittedName>
</protein>
<dbReference type="InterPro" id="IPR001387">
    <property type="entry name" value="Cro/C1-type_HTH"/>
</dbReference>
<feature type="domain" description="HTH cro/C1-type" evidence="1">
    <location>
        <begin position="14"/>
        <end position="69"/>
    </location>
</feature>
<dbReference type="EMBL" id="PISD01000031">
    <property type="protein sequence ID" value="PKG28177.1"/>
    <property type="molecule type" value="Genomic_DNA"/>
</dbReference>
<sequence>MEDIMQEPNLAIDIKNLREKKGIGSRELSRLINKAPTYISQLERGLIKNPDPLILVNIFLHLGHKREAIDDFLYNVYQIETPNRKLAEEAWIKNEIDQLNDPNYQERLLEGQIEQYEQQMEWLDSIEKKLHERNEEIKRELAFFIDKNIDTFTDVINNLHTLVMKMSKNKADYDFFTQMFKRDISDFNEESKKIIIETIKGEYEKSLKEKGWWGEPPSF</sequence>
<evidence type="ECO:0000313" key="2">
    <source>
        <dbReference type="EMBL" id="PKG28177.1"/>
    </source>
</evidence>
<accession>A0A2N0ZF82</accession>
<dbReference type="InterPro" id="IPR010982">
    <property type="entry name" value="Lambda_DNA-bd_dom_sf"/>
</dbReference>
<dbReference type="CDD" id="cd00093">
    <property type="entry name" value="HTH_XRE"/>
    <property type="match status" value="1"/>
</dbReference>
<keyword evidence="3" id="KW-1185">Reference proteome</keyword>
<dbReference type="SUPFAM" id="SSF47413">
    <property type="entry name" value="lambda repressor-like DNA-binding domains"/>
    <property type="match status" value="1"/>
</dbReference>
<dbReference type="Proteomes" id="UP000233343">
    <property type="component" value="Unassembled WGS sequence"/>
</dbReference>
<dbReference type="Pfam" id="PF01381">
    <property type="entry name" value="HTH_3"/>
    <property type="match status" value="1"/>
</dbReference>
<evidence type="ECO:0000259" key="1">
    <source>
        <dbReference type="PROSITE" id="PS50943"/>
    </source>
</evidence>
<name>A0A2N0ZF82_9BACI</name>
<proteinExistence type="predicted"/>
<dbReference type="PROSITE" id="PS50943">
    <property type="entry name" value="HTH_CROC1"/>
    <property type="match status" value="1"/>
</dbReference>
<dbReference type="GO" id="GO:0003677">
    <property type="term" value="F:DNA binding"/>
    <property type="evidence" value="ECO:0007669"/>
    <property type="project" value="InterPro"/>
</dbReference>
<comment type="caution">
    <text evidence="2">The sequence shown here is derived from an EMBL/GenBank/DDBJ whole genome shotgun (WGS) entry which is preliminary data.</text>
</comment>
<dbReference type="AlphaFoldDB" id="A0A2N0ZF82"/>
<evidence type="ECO:0000313" key="3">
    <source>
        <dbReference type="Proteomes" id="UP000233343"/>
    </source>
</evidence>
<organism evidence="2 3">
    <name type="scientific">Cytobacillus horneckiae</name>
    <dbReference type="NCBI Taxonomy" id="549687"/>
    <lineage>
        <taxon>Bacteria</taxon>
        <taxon>Bacillati</taxon>
        <taxon>Bacillota</taxon>
        <taxon>Bacilli</taxon>
        <taxon>Bacillales</taxon>
        <taxon>Bacillaceae</taxon>
        <taxon>Cytobacillus</taxon>
    </lineage>
</organism>